<gene>
    <name evidence="2" type="ORF">Q3C12_07200</name>
</gene>
<evidence type="ECO:0000313" key="3">
    <source>
        <dbReference type="Proteomes" id="UP001168883"/>
    </source>
</evidence>
<dbReference type="InterPro" id="IPR000182">
    <property type="entry name" value="GNAT_dom"/>
</dbReference>
<organism evidence="2 3">
    <name type="scientific">Paenibacillus ehimensis</name>
    <dbReference type="NCBI Taxonomy" id="79264"/>
    <lineage>
        <taxon>Bacteria</taxon>
        <taxon>Bacillati</taxon>
        <taxon>Bacillota</taxon>
        <taxon>Bacilli</taxon>
        <taxon>Bacillales</taxon>
        <taxon>Paenibacillaceae</taxon>
        <taxon>Paenibacillus</taxon>
    </lineage>
</organism>
<feature type="domain" description="N-acetyltransferase" evidence="1">
    <location>
        <begin position="12"/>
        <end position="183"/>
    </location>
</feature>
<dbReference type="Gene3D" id="3.40.630.30">
    <property type="match status" value="1"/>
</dbReference>
<dbReference type="EMBL" id="JAUMKJ010000007">
    <property type="protein sequence ID" value="MDO3676786.1"/>
    <property type="molecule type" value="Genomic_DNA"/>
</dbReference>
<dbReference type="SUPFAM" id="SSF55729">
    <property type="entry name" value="Acyl-CoA N-acyltransferases (Nat)"/>
    <property type="match status" value="1"/>
</dbReference>
<keyword evidence="2" id="KW-0012">Acyltransferase</keyword>
<dbReference type="Pfam" id="PF00583">
    <property type="entry name" value="Acetyltransf_1"/>
    <property type="match status" value="1"/>
</dbReference>
<dbReference type="PROSITE" id="PS51186">
    <property type="entry name" value="GNAT"/>
    <property type="match status" value="1"/>
</dbReference>
<dbReference type="GO" id="GO:0016746">
    <property type="term" value="F:acyltransferase activity"/>
    <property type="evidence" value="ECO:0007669"/>
    <property type="project" value="UniProtKB-KW"/>
</dbReference>
<evidence type="ECO:0000313" key="2">
    <source>
        <dbReference type="EMBL" id="MDO3676786.1"/>
    </source>
</evidence>
<sequence length="184" mass="21716">MNIRTRVNGHDVEIREAGMADKTVIRNLMQLYQYESTDYTGEDPDEHGFFDYPFMDHYWTEEGRKQEKRLPLLLTVNGSLAGFIFINNYTVYLKPGDDTYSIAEFFVLKKWRKQGIGREAACQIFRQFKGTWEIRQEGDNKPAHDFWRNAIHEFTQGNYEEVRAADWDGPIQIFQVNEQVQTTD</sequence>
<keyword evidence="2" id="KW-0808">Transferase</keyword>
<reference evidence="2" key="1">
    <citation type="submission" date="2023-07" db="EMBL/GenBank/DDBJ databases">
        <authorList>
            <person name="Aktuganov G."/>
            <person name="Boyko T."/>
            <person name="Delegan Y."/>
            <person name="Galimzianova N."/>
            <person name="Gilvanova E."/>
            <person name="Korobov V."/>
            <person name="Kuzmina L."/>
            <person name="Melentiev A."/>
            <person name="Milman P."/>
            <person name="Ryabova A."/>
            <person name="Stupak E."/>
            <person name="Yasakov T."/>
            <person name="Zharikova N."/>
            <person name="Zhurenko E."/>
        </authorList>
    </citation>
    <scope>NUCLEOTIDE SEQUENCE</scope>
    <source>
        <strain evidence="2">IB-739</strain>
    </source>
</reference>
<evidence type="ECO:0000259" key="1">
    <source>
        <dbReference type="PROSITE" id="PS51186"/>
    </source>
</evidence>
<comment type="caution">
    <text evidence="2">The sequence shown here is derived from an EMBL/GenBank/DDBJ whole genome shotgun (WGS) entry which is preliminary data.</text>
</comment>
<dbReference type="RefSeq" id="WP_246062975.1">
    <property type="nucleotide sequence ID" value="NZ_JAUMKJ010000007.1"/>
</dbReference>
<protein>
    <submittedName>
        <fullName evidence="2">GNAT family N-acetyltransferase</fullName>
        <ecNumber evidence="2">2.3.1.-</ecNumber>
    </submittedName>
</protein>
<dbReference type="Proteomes" id="UP001168883">
    <property type="component" value="Unassembled WGS sequence"/>
</dbReference>
<keyword evidence="3" id="KW-1185">Reference proteome</keyword>
<proteinExistence type="predicted"/>
<dbReference type="EC" id="2.3.1.-" evidence="2"/>
<dbReference type="InterPro" id="IPR016181">
    <property type="entry name" value="Acyl_CoA_acyltransferase"/>
</dbReference>
<dbReference type="CDD" id="cd04301">
    <property type="entry name" value="NAT_SF"/>
    <property type="match status" value="1"/>
</dbReference>
<accession>A0ABT8V5T1</accession>
<name>A0ABT8V5T1_9BACL</name>